<dbReference type="InterPro" id="IPR018998">
    <property type="entry name" value="EndoU_C"/>
</dbReference>
<evidence type="ECO:0000256" key="7">
    <source>
        <dbReference type="ARBA" id="ARBA00022801"/>
    </source>
</evidence>
<reference evidence="12" key="1">
    <citation type="submission" date="2020-05" db="EMBL/GenBank/DDBJ databases">
        <title>Phylogenomic resolution of chytrid fungi.</title>
        <authorList>
            <person name="Stajich J.E."/>
            <person name="Amses K."/>
            <person name="Simmons R."/>
            <person name="Seto K."/>
            <person name="Myers J."/>
            <person name="Bonds A."/>
            <person name="Quandt C.A."/>
            <person name="Barry K."/>
            <person name="Liu P."/>
            <person name="Grigoriev I."/>
            <person name="Longcore J.E."/>
            <person name="James T.Y."/>
        </authorList>
    </citation>
    <scope>NUCLEOTIDE SEQUENCE</scope>
    <source>
        <strain evidence="12">JEL0513</strain>
    </source>
</reference>
<dbReference type="GO" id="GO:0016829">
    <property type="term" value="F:lyase activity"/>
    <property type="evidence" value="ECO:0007669"/>
    <property type="project" value="UniProtKB-KW"/>
</dbReference>
<comment type="caution">
    <text evidence="12">The sequence shown here is derived from an EMBL/GenBank/DDBJ whole genome shotgun (WGS) entry which is preliminary data.</text>
</comment>
<keyword evidence="7" id="KW-0378">Hydrolase</keyword>
<evidence type="ECO:0000256" key="8">
    <source>
        <dbReference type="ARBA" id="ARBA00022884"/>
    </source>
</evidence>
<gene>
    <name evidence="12" type="ORF">HK100_012773</name>
</gene>
<evidence type="ECO:0000313" key="13">
    <source>
        <dbReference type="Proteomes" id="UP001211907"/>
    </source>
</evidence>
<evidence type="ECO:0000256" key="1">
    <source>
        <dbReference type="ARBA" id="ARBA00001936"/>
    </source>
</evidence>
<evidence type="ECO:0000256" key="10">
    <source>
        <dbReference type="ARBA" id="ARBA00023239"/>
    </source>
</evidence>
<evidence type="ECO:0000256" key="2">
    <source>
        <dbReference type="ARBA" id="ARBA00010168"/>
    </source>
</evidence>
<evidence type="ECO:0000256" key="3">
    <source>
        <dbReference type="ARBA" id="ARBA00011245"/>
    </source>
</evidence>
<dbReference type="GO" id="GO:0004521">
    <property type="term" value="F:RNA endonuclease activity"/>
    <property type="evidence" value="ECO:0007669"/>
    <property type="project" value="InterPro"/>
</dbReference>
<keyword evidence="4" id="KW-0540">Nuclease</keyword>
<dbReference type="GO" id="GO:0016787">
    <property type="term" value="F:hydrolase activity"/>
    <property type="evidence" value="ECO:0007669"/>
    <property type="project" value="UniProtKB-KW"/>
</dbReference>
<dbReference type="PROSITE" id="PS51959">
    <property type="entry name" value="ENDOU"/>
    <property type="match status" value="1"/>
</dbReference>
<dbReference type="EMBL" id="JADGJH010000960">
    <property type="protein sequence ID" value="KAJ3120494.1"/>
    <property type="molecule type" value="Genomic_DNA"/>
</dbReference>
<evidence type="ECO:0000313" key="12">
    <source>
        <dbReference type="EMBL" id="KAJ3120494.1"/>
    </source>
</evidence>
<dbReference type="SUPFAM" id="SSF142877">
    <property type="entry name" value="EndoU-like"/>
    <property type="match status" value="1"/>
</dbReference>
<dbReference type="PANTHER" id="PTHR12439">
    <property type="entry name" value="PLACENTAL PROTEIN 11-RELATED"/>
    <property type="match status" value="1"/>
</dbReference>
<keyword evidence="10" id="KW-0456">Lyase</keyword>
<dbReference type="AlphaFoldDB" id="A0AAD5T579"/>
<accession>A0AAD5T579</accession>
<keyword evidence="9" id="KW-0464">Manganese</keyword>
<comment type="similarity">
    <text evidence="2">Belongs to the ENDOU family.</text>
</comment>
<proteinExistence type="inferred from homology"/>
<keyword evidence="13" id="KW-1185">Reference proteome</keyword>
<name>A0AAD5T579_9FUNG</name>
<evidence type="ECO:0000256" key="4">
    <source>
        <dbReference type="ARBA" id="ARBA00022722"/>
    </source>
</evidence>
<protein>
    <recommendedName>
        <fullName evidence="11">EndoU domain-containing protein</fullName>
    </recommendedName>
</protein>
<dbReference type="InterPro" id="IPR039787">
    <property type="entry name" value="ENDOU"/>
</dbReference>
<dbReference type="Pfam" id="PF09412">
    <property type="entry name" value="XendoU"/>
    <property type="match status" value="1"/>
</dbReference>
<organism evidence="12 13">
    <name type="scientific">Physocladia obscura</name>
    <dbReference type="NCBI Taxonomy" id="109957"/>
    <lineage>
        <taxon>Eukaryota</taxon>
        <taxon>Fungi</taxon>
        <taxon>Fungi incertae sedis</taxon>
        <taxon>Chytridiomycota</taxon>
        <taxon>Chytridiomycota incertae sedis</taxon>
        <taxon>Chytridiomycetes</taxon>
        <taxon>Chytridiales</taxon>
        <taxon>Chytriomycetaceae</taxon>
        <taxon>Physocladia</taxon>
    </lineage>
</organism>
<sequence length="440" mass="48950">MEALISLCSACFGSDSGKQQQKQQQQQYDAAPAQVIDSNTEWSREMDIQQPHHPAVSYAAAAGKQQHQHQQHQQQPFLVSGPPAAHPQMQTPPVVPPSPTSAELASLTVALDKLWALDFNRCNPGSDYNLNLQHNTFVSGSRDQASEPLFKTIDVNSLFATKQTFNAFVQLLPNFIAEDGIAEVMSQKRTNQQKQFIELVYSTPVMQYTHKYLIAKNLADHDPTRFKDQLYGIWFELYKRVVQNDTCAFEHTFAGEIRNNDVIGFHNWLTFVVEEKAGRADYRGYIKPKSGKSLPTGNEHVLSLQLSWKGDLKPVSSFLIGVSPEYELALYTLCFLVGKDGENVQLVIDGVECEVVVHRFTNHSGVKIGSAYVTILEDQGHGAFTSGIPIAELDTAITGSKDLSGVQKNCIQHLRIADSSELEKKYTVGRKLGQLCIHSS</sequence>
<comment type="cofactor">
    <cofactor evidence="1">
        <name>Mn(2+)</name>
        <dbReference type="ChEBI" id="CHEBI:29035"/>
    </cofactor>
</comment>
<dbReference type="GO" id="GO:0046872">
    <property type="term" value="F:metal ion binding"/>
    <property type="evidence" value="ECO:0007669"/>
    <property type="project" value="UniProtKB-KW"/>
</dbReference>
<dbReference type="GO" id="GO:0003723">
    <property type="term" value="F:RNA binding"/>
    <property type="evidence" value="ECO:0007669"/>
    <property type="project" value="UniProtKB-KW"/>
</dbReference>
<dbReference type="Proteomes" id="UP001211907">
    <property type="component" value="Unassembled WGS sequence"/>
</dbReference>
<keyword evidence="8" id="KW-0694">RNA-binding</keyword>
<evidence type="ECO:0000259" key="11">
    <source>
        <dbReference type="PROSITE" id="PS51959"/>
    </source>
</evidence>
<dbReference type="CDD" id="cd21159">
    <property type="entry name" value="XendoU"/>
    <property type="match status" value="1"/>
</dbReference>
<dbReference type="InterPro" id="IPR037227">
    <property type="entry name" value="EndoU-like"/>
</dbReference>
<evidence type="ECO:0000256" key="9">
    <source>
        <dbReference type="ARBA" id="ARBA00023211"/>
    </source>
</evidence>
<comment type="subunit">
    <text evidence="3">Monomer.</text>
</comment>
<feature type="domain" description="EndoU" evidence="11">
    <location>
        <begin position="103"/>
        <end position="377"/>
    </location>
</feature>
<keyword evidence="6" id="KW-0255">Endonuclease</keyword>
<evidence type="ECO:0000256" key="6">
    <source>
        <dbReference type="ARBA" id="ARBA00022759"/>
    </source>
</evidence>
<keyword evidence="5" id="KW-0479">Metal-binding</keyword>
<dbReference type="PANTHER" id="PTHR12439:SF11">
    <property type="entry name" value="URIDYLATE-SPECIFIC ENDORIBONUCLEASE"/>
    <property type="match status" value="1"/>
</dbReference>
<evidence type="ECO:0000256" key="5">
    <source>
        <dbReference type="ARBA" id="ARBA00022723"/>
    </source>
</evidence>